<dbReference type="SUPFAM" id="SSF46774">
    <property type="entry name" value="ARID-like"/>
    <property type="match status" value="2"/>
</dbReference>
<dbReference type="EMBL" id="CAXKWB010027121">
    <property type="protein sequence ID" value="CAL4131372.1"/>
    <property type="molecule type" value="Genomic_DNA"/>
</dbReference>
<keyword evidence="2" id="KW-0805">Transcription regulation</keyword>
<organism evidence="8 9">
    <name type="scientific">Meganyctiphanes norvegica</name>
    <name type="common">Northern krill</name>
    <name type="synonym">Thysanopoda norvegica</name>
    <dbReference type="NCBI Taxonomy" id="48144"/>
    <lineage>
        <taxon>Eukaryota</taxon>
        <taxon>Metazoa</taxon>
        <taxon>Ecdysozoa</taxon>
        <taxon>Arthropoda</taxon>
        <taxon>Crustacea</taxon>
        <taxon>Multicrustacea</taxon>
        <taxon>Malacostraca</taxon>
        <taxon>Eumalacostraca</taxon>
        <taxon>Eucarida</taxon>
        <taxon>Euphausiacea</taxon>
        <taxon>Euphausiidae</taxon>
        <taxon>Meganyctiphanes</taxon>
    </lineage>
</organism>
<protein>
    <recommendedName>
        <fullName evidence="7">ARID domain-containing protein</fullName>
    </recommendedName>
</protein>
<feature type="region of interest" description="Disordered" evidence="6">
    <location>
        <begin position="567"/>
        <end position="662"/>
    </location>
</feature>
<dbReference type="Pfam" id="PF08169">
    <property type="entry name" value="RBB1NT"/>
    <property type="match status" value="1"/>
</dbReference>
<evidence type="ECO:0000313" key="9">
    <source>
        <dbReference type="Proteomes" id="UP001497623"/>
    </source>
</evidence>
<feature type="compositionally biased region" description="Basic and acidic residues" evidence="6">
    <location>
        <begin position="443"/>
        <end position="453"/>
    </location>
</feature>
<reference evidence="8 9" key="1">
    <citation type="submission" date="2024-05" db="EMBL/GenBank/DDBJ databases">
        <authorList>
            <person name="Wallberg A."/>
        </authorList>
    </citation>
    <scope>NUCLEOTIDE SEQUENCE [LARGE SCALE GENOMIC DNA]</scope>
</reference>
<dbReference type="PROSITE" id="PS51011">
    <property type="entry name" value="ARID"/>
    <property type="match status" value="2"/>
</dbReference>
<feature type="domain" description="ARID" evidence="7">
    <location>
        <begin position="199"/>
        <end position="291"/>
    </location>
</feature>
<dbReference type="PANTHER" id="PTHR13964">
    <property type="entry name" value="RBP-RELATED"/>
    <property type="match status" value="1"/>
</dbReference>
<feature type="region of interest" description="Disordered" evidence="6">
    <location>
        <begin position="1"/>
        <end position="26"/>
    </location>
</feature>
<feature type="compositionally biased region" description="Polar residues" evidence="6">
    <location>
        <begin position="567"/>
        <end position="578"/>
    </location>
</feature>
<feature type="compositionally biased region" description="Acidic residues" evidence="6">
    <location>
        <begin position="646"/>
        <end position="662"/>
    </location>
</feature>
<evidence type="ECO:0000256" key="5">
    <source>
        <dbReference type="ARBA" id="ARBA00023242"/>
    </source>
</evidence>
<keyword evidence="4" id="KW-0804">Transcription</keyword>
<evidence type="ECO:0000256" key="3">
    <source>
        <dbReference type="ARBA" id="ARBA00023125"/>
    </source>
</evidence>
<dbReference type="InterPro" id="IPR001606">
    <property type="entry name" value="ARID_dom"/>
</dbReference>
<evidence type="ECO:0000256" key="1">
    <source>
        <dbReference type="ARBA" id="ARBA00022853"/>
    </source>
</evidence>
<feature type="domain" description="ARID" evidence="7">
    <location>
        <begin position="465"/>
        <end position="557"/>
    </location>
</feature>
<feature type="region of interest" description="Disordered" evidence="6">
    <location>
        <begin position="301"/>
        <end position="466"/>
    </location>
</feature>
<name>A0AAV2RLY0_MEGNR</name>
<feature type="non-terminal residue" evidence="8">
    <location>
        <position position="1"/>
    </location>
</feature>
<dbReference type="AlphaFoldDB" id="A0AAV2RLY0"/>
<keyword evidence="5" id="KW-0539">Nucleus</keyword>
<feature type="region of interest" description="Disordered" evidence="6">
    <location>
        <begin position="134"/>
        <end position="200"/>
    </location>
</feature>
<feature type="compositionally biased region" description="Polar residues" evidence="6">
    <location>
        <begin position="307"/>
        <end position="317"/>
    </location>
</feature>
<evidence type="ECO:0000256" key="2">
    <source>
        <dbReference type="ARBA" id="ARBA00023015"/>
    </source>
</evidence>
<feature type="compositionally biased region" description="Basic and acidic residues" evidence="6">
    <location>
        <begin position="636"/>
        <end position="645"/>
    </location>
</feature>
<keyword evidence="1" id="KW-0156">Chromatin regulator</keyword>
<dbReference type="InterPro" id="IPR051232">
    <property type="entry name" value="ARID/SWI1_ChromRemod"/>
</dbReference>
<keyword evidence="9" id="KW-1185">Reference proteome</keyword>
<dbReference type="Proteomes" id="UP001497623">
    <property type="component" value="Unassembled WGS sequence"/>
</dbReference>
<dbReference type="InterPro" id="IPR036431">
    <property type="entry name" value="ARID_dom_sf"/>
</dbReference>
<feature type="compositionally biased region" description="Basic and acidic residues" evidence="6">
    <location>
        <begin position="407"/>
        <end position="418"/>
    </location>
</feature>
<proteinExistence type="predicted"/>
<feature type="compositionally biased region" description="Acidic residues" evidence="6">
    <location>
        <begin position="609"/>
        <end position="621"/>
    </location>
</feature>
<dbReference type="SMART" id="SM00501">
    <property type="entry name" value="BRIGHT"/>
    <property type="match status" value="2"/>
</dbReference>
<dbReference type="GO" id="GO:0006325">
    <property type="term" value="P:chromatin organization"/>
    <property type="evidence" value="ECO:0007669"/>
    <property type="project" value="UniProtKB-KW"/>
</dbReference>
<evidence type="ECO:0000256" key="6">
    <source>
        <dbReference type="SAM" id="MobiDB-lite"/>
    </source>
</evidence>
<evidence type="ECO:0000259" key="7">
    <source>
        <dbReference type="PROSITE" id="PS51011"/>
    </source>
</evidence>
<dbReference type="InterPro" id="IPR012603">
    <property type="entry name" value="ARID4A/B_PWWP"/>
</dbReference>
<evidence type="ECO:0000313" key="8">
    <source>
        <dbReference type="EMBL" id="CAL4131372.1"/>
    </source>
</evidence>
<feature type="compositionally biased region" description="Basic and acidic residues" evidence="6">
    <location>
        <begin position="9"/>
        <end position="21"/>
    </location>
</feature>
<dbReference type="Pfam" id="PF01388">
    <property type="entry name" value="ARID"/>
    <property type="match status" value="2"/>
</dbReference>
<feature type="compositionally biased region" description="Basic and acidic residues" evidence="6">
    <location>
        <begin position="598"/>
        <end position="608"/>
    </location>
</feature>
<dbReference type="Gene3D" id="2.30.30.140">
    <property type="match status" value="1"/>
</dbReference>
<comment type="caution">
    <text evidence="8">The sequence shown here is derived from an EMBL/GenBank/DDBJ whole genome shotgun (WGS) entry which is preliminary data.</text>
</comment>
<dbReference type="Gene3D" id="1.10.150.60">
    <property type="entry name" value="ARID DNA-binding domain"/>
    <property type="match status" value="2"/>
</dbReference>
<feature type="compositionally biased region" description="Basic and acidic residues" evidence="6">
    <location>
        <begin position="321"/>
        <end position="399"/>
    </location>
</feature>
<accession>A0AAV2RLY0</accession>
<dbReference type="GO" id="GO:0000976">
    <property type="term" value="F:transcription cis-regulatory region binding"/>
    <property type="evidence" value="ECO:0007669"/>
    <property type="project" value="TreeGrafter"/>
</dbReference>
<dbReference type="SMART" id="SM01014">
    <property type="entry name" value="ARID"/>
    <property type="match status" value="2"/>
</dbReference>
<evidence type="ECO:0000256" key="4">
    <source>
        <dbReference type="ARBA" id="ARBA00023163"/>
    </source>
</evidence>
<dbReference type="PANTHER" id="PTHR13964:SF27">
    <property type="entry name" value="HAT-TRICK, ISOFORM D"/>
    <property type="match status" value="1"/>
</dbReference>
<keyword evidence="3" id="KW-0238">DNA-binding</keyword>
<dbReference type="GO" id="GO:0005634">
    <property type="term" value="C:nucleus"/>
    <property type="evidence" value="ECO:0007669"/>
    <property type="project" value="TreeGrafter"/>
</dbReference>
<dbReference type="GO" id="GO:0006357">
    <property type="term" value="P:regulation of transcription by RNA polymerase II"/>
    <property type="evidence" value="ECO:0007669"/>
    <property type="project" value="TreeGrafter"/>
</dbReference>
<feature type="non-terminal residue" evidence="8">
    <location>
        <position position="662"/>
    </location>
</feature>
<gene>
    <name evidence="8" type="ORF">MNOR_LOCUS26747</name>
</gene>
<dbReference type="CDD" id="cd16100">
    <property type="entry name" value="ARID"/>
    <property type="match status" value="2"/>
</dbReference>
<sequence length="662" mass="74210">RDSDEFSDDSLHGKTKKESPRRSNQNEWTVEVGKVVMVVPAGKRGEKDSWFPGLVVVPSAQKTLKVEPKTECLVRSFVDGRFHVVLKKELEPFDHDSGKKVVHGTLKRTISKALLFLTDAKLPPAWDANQMFGQSFPFEKSSPTSPGKPKDLADKANGGQMSPKKTGNRGRPEIKKKAKRKGYVDTSDESETDSEKETAEERDHFAAQLYNYMDQCGTPVISEPTVGGRDLDLHRLYKVVQNLGGTSRVMNQNLWETVAEQMSLTTLGDQAPTLLKESYKRYLESFDQFYRKLGGLSLLTVPRGSRTRQPSQDSATAPPQVRKESLSPKKDTVRPKKNSPKKESPKSRKETMNRKKDTPASRKETPPSPRKETPPSPRKETPPSPKKETPPSPKKETVNARKATLASRKEQIQAKKEGLQPGKDIPSSPTKASMKRSRSISQDGEKAKLKEAASSDSDSSDDEPTEEKDYFVAQLYMFMESRGTPINKAPTVGGKDLDLYKLYKVVERLGGSNVVSKKNLWRSVTNRMHLQFVGVQAPNLISAAYKRFLETFEQFYRKLGGCTFMSSVPRSARTSSRGMTKEAEKTTHTTKVTAESKPQVKKETKSEPYDSDDESDRDSDESPLMTKNAIELSPTAKKDLKKQLKEEDEDIEDYSEEDSDSE</sequence>